<accession>A0A061SBB9</accession>
<sequence length="92" mass="8775">HHPGDPRPARSRPLAPSLAPGGPASVLGGQPSEPEPPSQPGHLAPGPAVSPPFSAAGPPPSPTGGRGPSLGGAFPPACPPDSIPPKSAAPLS</sequence>
<dbReference type="AlphaFoldDB" id="A0A061SBB9"/>
<feature type="non-terminal residue" evidence="2">
    <location>
        <position position="1"/>
    </location>
</feature>
<proteinExistence type="predicted"/>
<feature type="compositionally biased region" description="Low complexity" evidence="1">
    <location>
        <begin position="40"/>
        <end position="56"/>
    </location>
</feature>
<evidence type="ECO:0000313" key="2">
    <source>
        <dbReference type="EMBL" id="JAC80150.1"/>
    </source>
</evidence>
<name>A0A061SBB9_9CHLO</name>
<organism evidence="2">
    <name type="scientific">Tetraselmis sp. GSL018</name>
    <dbReference type="NCBI Taxonomy" id="582737"/>
    <lineage>
        <taxon>Eukaryota</taxon>
        <taxon>Viridiplantae</taxon>
        <taxon>Chlorophyta</taxon>
        <taxon>core chlorophytes</taxon>
        <taxon>Chlorodendrophyceae</taxon>
        <taxon>Chlorodendrales</taxon>
        <taxon>Chlorodendraceae</taxon>
        <taxon>Tetraselmis</taxon>
    </lineage>
</organism>
<evidence type="ECO:0000256" key="1">
    <source>
        <dbReference type="SAM" id="MobiDB-lite"/>
    </source>
</evidence>
<gene>
    <name evidence="2" type="ORF">TSPGSL018_10936</name>
</gene>
<protein>
    <submittedName>
        <fullName evidence="2">Uncharacterized protein</fullName>
    </submittedName>
</protein>
<feature type="region of interest" description="Disordered" evidence="1">
    <location>
        <begin position="1"/>
        <end position="92"/>
    </location>
</feature>
<feature type="compositionally biased region" description="Low complexity" evidence="1">
    <location>
        <begin position="11"/>
        <end position="32"/>
    </location>
</feature>
<reference evidence="2" key="1">
    <citation type="submission" date="2014-05" db="EMBL/GenBank/DDBJ databases">
        <title>The transcriptome of the halophilic microalga Tetraselmis sp. GSL018 isolated from the Great Salt Lake, Utah.</title>
        <authorList>
            <person name="Jinkerson R.E."/>
            <person name="D'Adamo S."/>
            <person name="Posewitz M.C."/>
        </authorList>
    </citation>
    <scope>NUCLEOTIDE SEQUENCE</scope>
    <source>
        <strain evidence="2">GSL018</strain>
    </source>
</reference>
<feature type="non-terminal residue" evidence="2">
    <location>
        <position position="92"/>
    </location>
</feature>
<dbReference type="EMBL" id="GBEZ01005125">
    <property type="protein sequence ID" value="JAC80150.1"/>
    <property type="molecule type" value="Transcribed_RNA"/>
</dbReference>